<dbReference type="PANTHER" id="PTHR33279:SF6">
    <property type="entry name" value="SULFUR CARRIER PROTEIN YEDF-RELATED"/>
    <property type="match status" value="1"/>
</dbReference>
<dbReference type="Proteomes" id="UP000789423">
    <property type="component" value="Unassembled WGS sequence"/>
</dbReference>
<feature type="domain" description="UPF0033" evidence="2">
    <location>
        <begin position="8"/>
        <end position="74"/>
    </location>
</feature>
<evidence type="ECO:0000313" key="4">
    <source>
        <dbReference type="Proteomes" id="UP000789423"/>
    </source>
</evidence>
<evidence type="ECO:0000256" key="1">
    <source>
        <dbReference type="ARBA" id="ARBA00008984"/>
    </source>
</evidence>
<reference evidence="3 4" key="1">
    <citation type="submission" date="2021-10" db="EMBL/GenBank/DDBJ databases">
        <authorList>
            <person name="Criscuolo A."/>
        </authorList>
    </citation>
    <scope>NUCLEOTIDE SEQUENCE [LARGE SCALE GENOMIC DNA]</scope>
    <source>
        <strain evidence="4">CIP 111899</strain>
    </source>
</reference>
<sequence length="75" mass="8336">MNVKQVLHVEGLACPMPIVRTKKAMDALQSGEILEIRSTDKGAVKDIPAWAQTSGHEVLQHVEEDGILKFWIKKA</sequence>
<organism evidence="3 4">
    <name type="scientific">Bacillus rhizoplanae</name>
    <dbReference type="NCBI Taxonomy" id="2880966"/>
    <lineage>
        <taxon>Bacteria</taxon>
        <taxon>Bacillati</taxon>
        <taxon>Bacillota</taxon>
        <taxon>Bacilli</taxon>
        <taxon>Bacillales</taxon>
        <taxon>Bacillaceae</taxon>
        <taxon>Bacillus</taxon>
    </lineage>
</organism>
<dbReference type="EMBL" id="CAKJTI010000010">
    <property type="protein sequence ID" value="CAG9613191.1"/>
    <property type="molecule type" value="Genomic_DNA"/>
</dbReference>
<accession>A0ABN8A2R0</accession>
<dbReference type="InterPro" id="IPR001455">
    <property type="entry name" value="TusA-like"/>
</dbReference>
<comment type="similarity">
    <text evidence="1">Belongs to the sulfur carrier protein TusA family.</text>
</comment>
<dbReference type="RefSeq" id="WP_230575285.1">
    <property type="nucleotide sequence ID" value="NZ_CAKJTI010000010.1"/>
</dbReference>
<dbReference type="Gene3D" id="3.30.110.40">
    <property type="entry name" value="TusA-like domain"/>
    <property type="match status" value="1"/>
</dbReference>
<dbReference type="Pfam" id="PF01206">
    <property type="entry name" value="TusA"/>
    <property type="match status" value="1"/>
</dbReference>
<dbReference type="InterPro" id="IPR036868">
    <property type="entry name" value="TusA-like_sf"/>
</dbReference>
<evidence type="ECO:0000313" key="3">
    <source>
        <dbReference type="EMBL" id="CAG9613191.1"/>
    </source>
</evidence>
<dbReference type="CDD" id="cd00291">
    <property type="entry name" value="SirA_YedF_YeeD"/>
    <property type="match status" value="1"/>
</dbReference>
<comment type="caution">
    <text evidence="3">The sequence shown here is derived from an EMBL/GenBank/DDBJ whole genome shotgun (WGS) entry which is preliminary data.</text>
</comment>
<dbReference type="SUPFAM" id="SSF64307">
    <property type="entry name" value="SirA-like"/>
    <property type="match status" value="1"/>
</dbReference>
<protein>
    <submittedName>
        <fullName evidence="3">Sulfur carrier protein TusA</fullName>
    </submittedName>
</protein>
<name>A0ABN8A2R0_9BACI</name>
<gene>
    <name evidence="3" type="primary">tusA</name>
    <name evidence="3" type="ORF">BACCIP111899_02386</name>
</gene>
<evidence type="ECO:0000259" key="2">
    <source>
        <dbReference type="Pfam" id="PF01206"/>
    </source>
</evidence>
<keyword evidence="4" id="KW-1185">Reference proteome</keyword>
<dbReference type="PANTHER" id="PTHR33279">
    <property type="entry name" value="SULFUR CARRIER PROTEIN YEDF-RELATED"/>
    <property type="match status" value="1"/>
</dbReference>
<proteinExistence type="inferred from homology"/>